<evidence type="ECO:0000256" key="8">
    <source>
        <dbReference type="ARBA" id="ARBA00023163"/>
    </source>
</evidence>
<evidence type="ECO:0000256" key="5">
    <source>
        <dbReference type="ARBA" id="ARBA00023015"/>
    </source>
</evidence>
<comment type="similarity">
    <text evidence="1">Belongs to the sigma-54 factor family.</text>
</comment>
<evidence type="ECO:0000256" key="3">
    <source>
        <dbReference type="ARBA" id="ARBA00022679"/>
    </source>
</evidence>
<dbReference type="Pfam" id="PF00309">
    <property type="entry name" value="Sigma54_AID"/>
    <property type="match status" value="1"/>
</dbReference>
<proteinExistence type="inferred from homology"/>
<dbReference type="PANTHER" id="PTHR32248:SF4">
    <property type="entry name" value="RNA POLYMERASE SIGMA-54 FACTOR"/>
    <property type="match status" value="1"/>
</dbReference>
<dbReference type="Pfam" id="PF04963">
    <property type="entry name" value="Sigma54_CBD"/>
    <property type="match status" value="1"/>
</dbReference>
<keyword evidence="4" id="KW-0548">Nucleotidyltransferase</keyword>
<feature type="region of interest" description="Disordered" evidence="9">
    <location>
        <begin position="49"/>
        <end position="77"/>
    </location>
</feature>
<keyword evidence="7" id="KW-0238">DNA-binding</keyword>
<dbReference type="GO" id="GO:0016987">
    <property type="term" value="F:sigma factor activity"/>
    <property type="evidence" value="ECO:0007669"/>
    <property type="project" value="UniProtKB-KW"/>
</dbReference>
<dbReference type="InterPro" id="IPR007046">
    <property type="entry name" value="RNA_pol_sigma_54_core-bd"/>
</dbReference>
<dbReference type="PROSITE" id="PS00718">
    <property type="entry name" value="SIGMA54_2"/>
    <property type="match status" value="1"/>
</dbReference>
<dbReference type="GO" id="GO:0001216">
    <property type="term" value="F:DNA-binding transcription activator activity"/>
    <property type="evidence" value="ECO:0007669"/>
    <property type="project" value="InterPro"/>
</dbReference>
<evidence type="ECO:0000256" key="1">
    <source>
        <dbReference type="ARBA" id="ARBA00008798"/>
    </source>
</evidence>
<dbReference type="NCBIfam" id="TIGR02395">
    <property type="entry name" value="rpoN_sigma"/>
    <property type="match status" value="1"/>
</dbReference>
<dbReference type="AlphaFoldDB" id="A0AAU7VNE2"/>
<sequence length="466" mass="53384">MRLDFGLEMQQTQKLMMTPQLQQAINILQMSSLELNEFLLEEMERNPVLEVNSETERQPEGAKEENREESSKEKEEVDWEEYFANESLPYENNLAYNKDNEKDSFETYTSNDPTLLDYFEEHLLFYKLTETEKKIGEYIIGSLNDSGYLTTTTEEISKNLSVGLTSVEEVLNIIQQLEPGIAARDLKESLLLQTRYRQDAPDLTDIVIENYLELVAQMKIKNLAEELNVSVAHCQRIIDYIKGLNPRPGLLFASMNDNRYIQPDATVLDIEGDYVVLVNDNLVPSLQINNYYKSLLNKGSGKEKDFIKNSLNSASYLLKAIEQRKNTLRNVVEYIVDYQKPFLQNGIKYLKPLRLKDVADELDIHESTVSRATSSKTVETPRGIFQLKYFFNNSLNGGAEGLSTAGIKQQILDMINNEDPTKPLSDQKISDMLNSQGIDISRRTVAKYRVESKIPSSSKRKRYAAN</sequence>
<protein>
    <submittedName>
        <fullName evidence="12">RNA polymerase factor sigma-54</fullName>
    </submittedName>
</protein>
<dbReference type="RefSeq" id="WP_350344200.1">
    <property type="nucleotide sequence ID" value="NZ_CP158367.1"/>
</dbReference>
<keyword evidence="3" id="KW-0808">Transferase</keyword>
<keyword evidence="8" id="KW-0804">Transcription</keyword>
<dbReference type="Gene3D" id="1.10.10.1330">
    <property type="entry name" value="RNA polymerase sigma-54 factor, core-binding domain"/>
    <property type="match status" value="1"/>
</dbReference>
<dbReference type="PROSITE" id="PS50044">
    <property type="entry name" value="SIGMA54_3"/>
    <property type="match status" value="1"/>
</dbReference>
<dbReference type="EMBL" id="CP158367">
    <property type="protein sequence ID" value="XBX75456.1"/>
    <property type="molecule type" value="Genomic_DNA"/>
</dbReference>
<feature type="domain" description="RNA polymerase sigma factor 54 DNA-binding" evidence="10">
    <location>
        <begin position="305"/>
        <end position="462"/>
    </location>
</feature>
<dbReference type="GO" id="GO:0016779">
    <property type="term" value="F:nucleotidyltransferase activity"/>
    <property type="evidence" value="ECO:0007669"/>
    <property type="project" value="UniProtKB-KW"/>
</dbReference>
<evidence type="ECO:0000256" key="7">
    <source>
        <dbReference type="ARBA" id="ARBA00023125"/>
    </source>
</evidence>
<accession>A0AAU7VNE2</accession>
<dbReference type="PRINTS" id="PR00045">
    <property type="entry name" value="SIGMA54FCT"/>
</dbReference>
<keyword evidence="2" id="KW-0240">DNA-directed RNA polymerase</keyword>
<reference evidence="12" key="2">
    <citation type="submission" date="2024-06" db="EMBL/GenBank/DDBJ databases">
        <authorList>
            <person name="Petrova K.O."/>
            <person name="Toshchakov S.V."/>
            <person name="Boltjanskaja Y.V."/>
            <person name="Kevbrin V."/>
        </authorList>
    </citation>
    <scope>NUCLEOTIDE SEQUENCE</scope>
    <source>
        <strain evidence="12">Z-910T</strain>
    </source>
</reference>
<evidence type="ECO:0000259" key="11">
    <source>
        <dbReference type="Pfam" id="PF04963"/>
    </source>
</evidence>
<dbReference type="InterPro" id="IPR038709">
    <property type="entry name" value="RpoN_core-bd_sf"/>
</dbReference>
<dbReference type="Pfam" id="PF04552">
    <property type="entry name" value="Sigma54_DBD"/>
    <property type="match status" value="1"/>
</dbReference>
<dbReference type="PIRSF" id="PIRSF000774">
    <property type="entry name" value="RpoN"/>
    <property type="match status" value="1"/>
</dbReference>
<feature type="domain" description="RNA polymerase sigma factor 54 core-binding" evidence="11">
    <location>
        <begin position="105"/>
        <end position="292"/>
    </location>
</feature>
<evidence type="ECO:0000256" key="2">
    <source>
        <dbReference type="ARBA" id="ARBA00022478"/>
    </source>
</evidence>
<evidence type="ECO:0000313" key="12">
    <source>
        <dbReference type="EMBL" id="XBX75456.1"/>
    </source>
</evidence>
<feature type="compositionally biased region" description="Basic and acidic residues" evidence="9">
    <location>
        <begin position="54"/>
        <end position="75"/>
    </location>
</feature>
<dbReference type="InterPro" id="IPR000394">
    <property type="entry name" value="RNA_pol_sigma_54"/>
</dbReference>
<organism evidence="12">
    <name type="scientific">Proteinivorax tanatarense</name>
    <dbReference type="NCBI Taxonomy" id="1260629"/>
    <lineage>
        <taxon>Bacteria</taxon>
        <taxon>Bacillati</taxon>
        <taxon>Bacillota</taxon>
        <taxon>Clostridia</taxon>
        <taxon>Eubacteriales</taxon>
        <taxon>Proteinivoracaceae</taxon>
        <taxon>Proteinivorax</taxon>
    </lineage>
</organism>
<evidence type="ECO:0000256" key="6">
    <source>
        <dbReference type="ARBA" id="ARBA00023082"/>
    </source>
</evidence>
<dbReference type="PANTHER" id="PTHR32248">
    <property type="entry name" value="RNA POLYMERASE SIGMA-54 FACTOR"/>
    <property type="match status" value="1"/>
</dbReference>
<keyword evidence="5" id="KW-0805">Transcription regulation</keyword>
<evidence type="ECO:0000259" key="10">
    <source>
        <dbReference type="Pfam" id="PF04552"/>
    </source>
</evidence>
<dbReference type="Gene3D" id="1.10.10.60">
    <property type="entry name" value="Homeodomain-like"/>
    <property type="match status" value="1"/>
</dbReference>
<reference evidence="12" key="1">
    <citation type="journal article" date="2013" name="Extremophiles">
        <title>Proteinivorax tanatarense gen. nov., sp. nov., an anaerobic, haloalkaliphilic, proteolytic bacterium isolated from a decaying algal bloom, and proposal of Proteinivoraceae fam. nov.</title>
        <authorList>
            <person name="Kevbrin V."/>
            <person name="Boltyanskaya Y."/>
            <person name="Zhilina T."/>
            <person name="Kolganova T."/>
            <person name="Lavrentjeva E."/>
            <person name="Kuznetsov B."/>
        </authorList>
    </citation>
    <scope>NUCLEOTIDE SEQUENCE</scope>
    <source>
        <strain evidence="12">Z-910T</strain>
    </source>
</reference>
<dbReference type="GO" id="GO:0006352">
    <property type="term" value="P:DNA-templated transcription initiation"/>
    <property type="evidence" value="ECO:0007669"/>
    <property type="project" value="InterPro"/>
</dbReference>
<keyword evidence="6" id="KW-0731">Sigma factor</keyword>
<evidence type="ECO:0000256" key="4">
    <source>
        <dbReference type="ARBA" id="ARBA00022695"/>
    </source>
</evidence>
<dbReference type="GO" id="GO:0000428">
    <property type="term" value="C:DNA-directed RNA polymerase complex"/>
    <property type="evidence" value="ECO:0007669"/>
    <property type="project" value="UniProtKB-KW"/>
</dbReference>
<dbReference type="InterPro" id="IPR007634">
    <property type="entry name" value="RNA_pol_sigma_54_DNA-bd"/>
</dbReference>
<evidence type="ECO:0000256" key="9">
    <source>
        <dbReference type="SAM" id="MobiDB-lite"/>
    </source>
</evidence>
<dbReference type="GO" id="GO:0003677">
    <property type="term" value="F:DNA binding"/>
    <property type="evidence" value="ECO:0007669"/>
    <property type="project" value="UniProtKB-KW"/>
</dbReference>
<name>A0AAU7VNE2_9FIRM</name>
<gene>
    <name evidence="12" type="primary">rpoN</name>
    <name evidence="12" type="ORF">PRVXT_000579</name>
</gene>
<dbReference type="PROSITE" id="PS00717">
    <property type="entry name" value="SIGMA54_1"/>
    <property type="match status" value="1"/>
</dbReference>